<dbReference type="Proteomes" id="UP001066276">
    <property type="component" value="Chromosome 6"/>
</dbReference>
<gene>
    <name evidence="1" type="ORF">NDU88_011286</name>
</gene>
<proteinExistence type="predicted"/>
<dbReference type="AlphaFoldDB" id="A0AAV7R174"/>
<protein>
    <submittedName>
        <fullName evidence="1">Uncharacterized protein</fullName>
    </submittedName>
</protein>
<accession>A0AAV7R174</accession>
<reference evidence="1" key="1">
    <citation type="journal article" date="2022" name="bioRxiv">
        <title>Sequencing and chromosome-scale assembly of the giantPleurodeles waltlgenome.</title>
        <authorList>
            <person name="Brown T."/>
            <person name="Elewa A."/>
            <person name="Iarovenko S."/>
            <person name="Subramanian E."/>
            <person name="Araus A.J."/>
            <person name="Petzold A."/>
            <person name="Susuki M."/>
            <person name="Suzuki K.-i.T."/>
            <person name="Hayashi T."/>
            <person name="Toyoda A."/>
            <person name="Oliveira C."/>
            <person name="Osipova E."/>
            <person name="Leigh N.D."/>
            <person name="Simon A."/>
            <person name="Yun M.H."/>
        </authorList>
    </citation>
    <scope>NUCLEOTIDE SEQUENCE</scope>
    <source>
        <strain evidence="1">20211129_DDA</strain>
        <tissue evidence="1">Liver</tissue>
    </source>
</reference>
<evidence type="ECO:0000313" key="1">
    <source>
        <dbReference type="EMBL" id="KAJ1144994.1"/>
    </source>
</evidence>
<dbReference type="EMBL" id="JANPWB010000010">
    <property type="protein sequence ID" value="KAJ1144994.1"/>
    <property type="molecule type" value="Genomic_DNA"/>
</dbReference>
<organism evidence="1 2">
    <name type="scientific">Pleurodeles waltl</name>
    <name type="common">Iberian ribbed newt</name>
    <dbReference type="NCBI Taxonomy" id="8319"/>
    <lineage>
        <taxon>Eukaryota</taxon>
        <taxon>Metazoa</taxon>
        <taxon>Chordata</taxon>
        <taxon>Craniata</taxon>
        <taxon>Vertebrata</taxon>
        <taxon>Euteleostomi</taxon>
        <taxon>Amphibia</taxon>
        <taxon>Batrachia</taxon>
        <taxon>Caudata</taxon>
        <taxon>Salamandroidea</taxon>
        <taxon>Salamandridae</taxon>
        <taxon>Pleurodelinae</taxon>
        <taxon>Pleurodeles</taxon>
    </lineage>
</organism>
<evidence type="ECO:0000313" key="2">
    <source>
        <dbReference type="Proteomes" id="UP001066276"/>
    </source>
</evidence>
<keyword evidence="2" id="KW-1185">Reference proteome</keyword>
<name>A0AAV7R174_PLEWA</name>
<sequence length="202" mass="21548">MPKSNGGDSLEVVWVKRTLQDAGCCLTTKEYGRNTSNVGESVAGCCQDTSKRGTARAYGCCLAASEEWRVRAVHANTSVYTRSRAPSQTQRVCSRSQIATQTTKRSTCVSRLRRQTSGCHAQQPVPEVRPSPWGLRKSDGLAAAGDGVPRPLGPAGEAVFYSLGRSCKSTRALHTTAGRPSDGCLATDHNCQQISVTAAIEC</sequence>
<comment type="caution">
    <text evidence="1">The sequence shown here is derived from an EMBL/GenBank/DDBJ whole genome shotgun (WGS) entry which is preliminary data.</text>
</comment>